<accession>A0A090IDQ5</accession>
<comment type="subcellular location">
    <subcellularLocation>
        <location evidence="1 7">Bacterial flagellum</location>
    </subcellularLocation>
    <subcellularLocation>
        <location evidence="2 7">Secreted</location>
    </subcellularLocation>
</comment>
<dbReference type="GeneID" id="61294225"/>
<evidence type="ECO:0000313" key="11">
    <source>
        <dbReference type="EMBL" id="SGY85088.1"/>
    </source>
</evidence>
<dbReference type="Proteomes" id="UP000182660">
    <property type="component" value="Unassembled WGS sequence"/>
</dbReference>
<evidence type="ECO:0000259" key="9">
    <source>
        <dbReference type="Pfam" id="PF22638"/>
    </source>
</evidence>
<keyword evidence="5 7" id="KW-0964">Secreted</keyword>
<keyword evidence="11" id="KW-0966">Cell projection</keyword>
<dbReference type="Pfam" id="PF22638">
    <property type="entry name" value="FlgK_D1"/>
    <property type="match status" value="1"/>
</dbReference>
<evidence type="ECO:0000256" key="6">
    <source>
        <dbReference type="ARBA" id="ARBA00023143"/>
    </source>
</evidence>
<evidence type="ECO:0000256" key="3">
    <source>
        <dbReference type="ARBA" id="ARBA00009677"/>
    </source>
</evidence>
<dbReference type="NCBIfam" id="TIGR02492">
    <property type="entry name" value="flgK_ends"/>
    <property type="match status" value="1"/>
</dbReference>
<dbReference type="GO" id="GO:0005576">
    <property type="term" value="C:extracellular region"/>
    <property type="evidence" value="ECO:0007669"/>
    <property type="project" value="UniProtKB-SubCell"/>
</dbReference>
<dbReference type="AlphaFoldDB" id="A0A090IDQ5"/>
<dbReference type="GO" id="GO:0044780">
    <property type="term" value="P:bacterial-type flagellum assembly"/>
    <property type="evidence" value="ECO:0007669"/>
    <property type="project" value="InterPro"/>
</dbReference>
<proteinExistence type="inferred from homology"/>
<keyword evidence="11" id="KW-0282">Flagellum</keyword>
<evidence type="ECO:0000256" key="1">
    <source>
        <dbReference type="ARBA" id="ARBA00004365"/>
    </source>
</evidence>
<dbReference type="STRING" id="80854.MVIS_0768"/>
<dbReference type="HOGENOM" id="CLU_012762_2_0_6"/>
<evidence type="ECO:0000313" key="10">
    <source>
        <dbReference type="EMBL" id="SGY83743.1"/>
    </source>
</evidence>
<evidence type="ECO:0000256" key="4">
    <source>
        <dbReference type="ARBA" id="ARBA00016244"/>
    </source>
</evidence>
<dbReference type="InterPro" id="IPR010930">
    <property type="entry name" value="Flg_bb/hook_C_dom"/>
</dbReference>
<comment type="similarity">
    <text evidence="3 7">Belongs to the flagella basal body rod proteins family.</text>
</comment>
<evidence type="ECO:0000313" key="13">
    <source>
        <dbReference type="Proteomes" id="UP000183794"/>
    </source>
</evidence>
<keyword evidence="11" id="KW-0969">Cilium</keyword>
<dbReference type="Pfam" id="PF06429">
    <property type="entry name" value="Flg_bbr_C"/>
    <property type="match status" value="1"/>
</dbReference>
<dbReference type="GO" id="GO:0009424">
    <property type="term" value="C:bacterial-type flagellum hook"/>
    <property type="evidence" value="ECO:0007669"/>
    <property type="project" value="UniProtKB-UniRule"/>
</dbReference>
<evidence type="ECO:0000313" key="12">
    <source>
        <dbReference type="Proteomes" id="UP000182660"/>
    </source>
</evidence>
<organism evidence="11 13">
    <name type="scientific">Moritella viscosa</name>
    <dbReference type="NCBI Taxonomy" id="80854"/>
    <lineage>
        <taxon>Bacteria</taxon>
        <taxon>Pseudomonadati</taxon>
        <taxon>Pseudomonadota</taxon>
        <taxon>Gammaproteobacteria</taxon>
        <taxon>Alteromonadales</taxon>
        <taxon>Moritellaceae</taxon>
        <taxon>Moritella</taxon>
    </lineage>
</organism>
<dbReference type="PANTHER" id="PTHR30033">
    <property type="entry name" value="FLAGELLAR HOOK-ASSOCIATED PROTEIN 1"/>
    <property type="match status" value="1"/>
</dbReference>
<protein>
    <recommendedName>
        <fullName evidence="4 7">Flagellar hook-associated protein 1</fullName>
        <shortName evidence="7">HAP1</shortName>
    </recommendedName>
</protein>
<keyword evidence="6 7" id="KW-0975">Bacterial flagellum</keyword>
<reference evidence="10 12" key="1">
    <citation type="submission" date="2016-11" db="EMBL/GenBank/DDBJ databases">
        <authorList>
            <person name="Klemetsen T."/>
        </authorList>
    </citation>
    <scope>NUCLEOTIDE SEQUENCE [LARGE SCALE GENOMIC DNA]</scope>
    <source>
        <strain evidence="10">MT 2528</strain>
    </source>
</reference>
<dbReference type="EMBL" id="FPLJ01000017">
    <property type="protein sequence ID" value="SGY83743.1"/>
    <property type="molecule type" value="Genomic_DNA"/>
</dbReference>
<dbReference type="PANTHER" id="PTHR30033:SF1">
    <property type="entry name" value="FLAGELLAR HOOK-ASSOCIATED PROTEIN 1"/>
    <property type="match status" value="1"/>
</dbReference>
<name>A0A090IDQ5_9GAMM</name>
<dbReference type="SUPFAM" id="SSF64518">
    <property type="entry name" value="Phase 1 flagellin"/>
    <property type="match status" value="1"/>
</dbReference>
<dbReference type="OrthoDB" id="9802553at2"/>
<dbReference type="EMBL" id="FPLD01000014">
    <property type="protein sequence ID" value="SGY85088.1"/>
    <property type="molecule type" value="Genomic_DNA"/>
</dbReference>
<evidence type="ECO:0000256" key="2">
    <source>
        <dbReference type="ARBA" id="ARBA00004613"/>
    </source>
</evidence>
<keyword evidence="12" id="KW-1185">Reference proteome</keyword>
<evidence type="ECO:0000256" key="7">
    <source>
        <dbReference type="RuleBase" id="RU362065"/>
    </source>
</evidence>
<feature type="domain" description="Flagellar basal-body/hook protein C-terminal" evidence="8">
    <location>
        <begin position="403"/>
        <end position="440"/>
    </location>
</feature>
<dbReference type="GO" id="GO:0005198">
    <property type="term" value="F:structural molecule activity"/>
    <property type="evidence" value="ECO:0007669"/>
    <property type="project" value="UniProtKB-UniRule"/>
</dbReference>
<dbReference type="RefSeq" id="WP_045109197.1">
    <property type="nucleotide sequence ID" value="NZ_CAWQZC010000056.1"/>
</dbReference>
<dbReference type="InterPro" id="IPR053927">
    <property type="entry name" value="FlgK_helical"/>
</dbReference>
<dbReference type="KEGG" id="mvs:MVIS_0768"/>
<evidence type="ECO:0000256" key="5">
    <source>
        <dbReference type="ARBA" id="ARBA00022525"/>
    </source>
</evidence>
<dbReference type="PATRIC" id="fig|80854.5.peg.802"/>
<gene>
    <name evidence="7" type="primary">flgK</name>
    <name evidence="10" type="ORF">MT2528_0491</name>
    <name evidence="11" type="ORF">NVI5450_0475</name>
</gene>
<feature type="domain" description="Flagellar hook-associated protein FlgK helical" evidence="9">
    <location>
        <begin position="95"/>
        <end position="311"/>
    </location>
</feature>
<dbReference type="Proteomes" id="UP000183794">
    <property type="component" value="Unassembled WGS sequence"/>
</dbReference>
<sequence>MSIFSNALSGLNASQMGIKVVGNNVASVNIAGYSRLDVISSSRYSASNSNLSSGQGVEVTSIRRIADNYLNNSLWRSNSKNGFAQAYSGYLTSSELLVSNENISISKGLDGLFSALDAATTEPSTIAPRQQIIASADALANRFNSLYSNLDIQSTDISQQTNGMMISANIMFSQVAALNSKIVESSSAGGNVSALQDQRAETISKLAELMDLDVSRQNDGSITLSLSGGQPVVLGASAAMLLSKGVGYAVSIAGQSFTFNGDVGGKIGGVLSYKNHVLEPTKAELDKLAKDTADAMNKQLELGQDINEPVGVGKPLLSYDPANPAGSFQVSDGFKPKDLALGAVGTGPGDNTNLVALLEMKDGFLGTYNGLVGDLAIKSGEAQSSAKASKTIAKNALAQRESVSGVNLDEEGMSLMKYRQSYNANSKVISVADELFSTLLMMM</sequence>
<dbReference type="InterPro" id="IPR002371">
    <property type="entry name" value="FlgK"/>
</dbReference>
<reference evidence="11 13" key="2">
    <citation type="submission" date="2016-11" db="EMBL/GenBank/DDBJ databases">
        <authorList>
            <person name="Jaros S."/>
            <person name="Januszkiewicz K."/>
            <person name="Wedrychowicz H."/>
        </authorList>
    </citation>
    <scope>NUCLEOTIDE SEQUENCE [LARGE SCALE GENOMIC DNA]</scope>
    <source>
        <strain evidence="11">NVI 5450</strain>
    </source>
</reference>
<evidence type="ECO:0000259" key="8">
    <source>
        <dbReference type="Pfam" id="PF06429"/>
    </source>
</evidence>
<dbReference type="PRINTS" id="PR01005">
    <property type="entry name" value="FLGHOOKAP1"/>
</dbReference>